<keyword evidence="2" id="KW-1185">Reference proteome</keyword>
<organism evidence="1 2">
    <name type="scientific">Sphaerodactylus townsendi</name>
    <dbReference type="NCBI Taxonomy" id="933632"/>
    <lineage>
        <taxon>Eukaryota</taxon>
        <taxon>Metazoa</taxon>
        <taxon>Chordata</taxon>
        <taxon>Craniata</taxon>
        <taxon>Vertebrata</taxon>
        <taxon>Euteleostomi</taxon>
        <taxon>Lepidosauria</taxon>
        <taxon>Squamata</taxon>
        <taxon>Bifurcata</taxon>
        <taxon>Gekkota</taxon>
        <taxon>Sphaerodactylidae</taxon>
        <taxon>Sphaerodactylus</taxon>
    </lineage>
</organism>
<dbReference type="EMBL" id="CM037624">
    <property type="protein sequence ID" value="KAH8010821.1"/>
    <property type="molecule type" value="Genomic_DNA"/>
</dbReference>
<comment type="caution">
    <text evidence="1">The sequence shown here is derived from an EMBL/GenBank/DDBJ whole genome shotgun (WGS) entry which is preliminary data.</text>
</comment>
<protein>
    <submittedName>
        <fullName evidence="1">Uncharacterized protein</fullName>
    </submittedName>
</protein>
<reference evidence="1" key="1">
    <citation type="submission" date="2021-08" db="EMBL/GenBank/DDBJ databases">
        <title>The first chromosome-level gecko genome reveals the dynamic sex chromosomes of Neotropical dwarf geckos (Sphaerodactylidae: Sphaerodactylus).</title>
        <authorList>
            <person name="Pinto B.J."/>
            <person name="Keating S.E."/>
            <person name="Gamble T."/>
        </authorList>
    </citation>
    <scope>NUCLEOTIDE SEQUENCE</scope>
    <source>
        <strain evidence="1">TG3544</strain>
    </source>
</reference>
<evidence type="ECO:0000313" key="1">
    <source>
        <dbReference type="EMBL" id="KAH8010821.1"/>
    </source>
</evidence>
<evidence type="ECO:0000313" key="2">
    <source>
        <dbReference type="Proteomes" id="UP000827872"/>
    </source>
</evidence>
<sequence length="234" mass="24626">MLDLQAAGARMRCILGKAEIRQAAGSSSGGDVLEEEARLQEDQDDEEEAMAMAASAEVRGSGAGSARGALPPEMIKTDRSGRRSRNGGGALTKQQLQEAAAAAAAPWRPLKLCISAVLCGVCFSRHVVGFLQGHFSSVPVLMYASVGASVMTAVLFPVMYKFATSPVDAKPNDHGDSEALLSSSHLDEDDNGREGNEVDFDVIEMSDALRNSVMETSKKIQGESSSPNSGHPSL</sequence>
<proteinExistence type="predicted"/>
<dbReference type="Proteomes" id="UP000827872">
    <property type="component" value="Linkage Group LG11"/>
</dbReference>
<accession>A0ACB8FUX1</accession>
<gene>
    <name evidence="1" type="ORF">K3G42_014408</name>
</gene>
<name>A0ACB8FUX1_9SAUR</name>